<evidence type="ECO:0000313" key="2">
    <source>
        <dbReference type="EMBL" id="SNS40665.1"/>
    </source>
</evidence>
<keyword evidence="3" id="KW-1185">Reference proteome</keyword>
<dbReference type="Proteomes" id="UP000198281">
    <property type="component" value="Unassembled WGS sequence"/>
</dbReference>
<sequence>MNRKLHLIGCAGLLLALSLPAAAQTQNEGDPIGDTVKKAGDIASQPAKDVGVAKTEIPPLLVKAGQDPYSLSGINNCDQLAAAIRELNGVLGPDFAVGGRKKESKAGKLAEAGSASVINSLIPFRGIVREVSGAAPAQRRLNAAIDAGYARRGFLRGTYQARGCKAPI</sequence>
<dbReference type="EMBL" id="FZOS01000006">
    <property type="protein sequence ID" value="SNS40665.1"/>
    <property type="molecule type" value="Genomic_DNA"/>
</dbReference>
<dbReference type="RefSeq" id="WP_179220746.1">
    <property type="nucleotide sequence ID" value="NZ_FZOS01000006.1"/>
</dbReference>
<keyword evidence="1" id="KW-0732">Signal</keyword>
<protein>
    <submittedName>
        <fullName evidence="2">Uncharacterized protein</fullName>
    </submittedName>
</protein>
<gene>
    <name evidence="2" type="ORF">SAMN06295912_1063</name>
</gene>
<reference evidence="3" key="1">
    <citation type="submission" date="2017-06" db="EMBL/GenBank/DDBJ databases">
        <authorList>
            <person name="Varghese N."/>
            <person name="Submissions S."/>
        </authorList>
    </citation>
    <scope>NUCLEOTIDE SEQUENCE [LARGE SCALE GENOMIC DNA]</scope>
    <source>
        <strain evidence="3">LNB2</strain>
    </source>
</reference>
<accession>A0A239E7G4</accession>
<feature type="signal peptide" evidence="1">
    <location>
        <begin position="1"/>
        <end position="23"/>
    </location>
</feature>
<dbReference type="AlphaFoldDB" id="A0A239E7G4"/>
<evidence type="ECO:0000256" key="1">
    <source>
        <dbReference type="SAM" id="SignalP"/>
    </source>
</evidence>
<feature type="chain" id="PRO_5013122448" evidence="1">
    <location>
        <begin position="24"/>
        <end position="168"/>
    </location>
</feature>
<evidence type="ECO:0000313" key="3">
    <source>
        <dbReference type="Proteomes" id="UP000198281"/>
    </source>
</evidence>
<name>A0A239E7G4_9SPHN</name>
<proteinExistence type="predicted"/>
<organism evidence="2 3">
    <name type="scientific">Edaphosphingomonas laterariae</name>
    <dbReference type="NCBI Taxonomy" id="861865"/>
    <lineage>
        <taxon>Bacteria</taxon>
        <taxon>Pseudomonadati</taxon>
        <taxon>Pseudomonadota</taxon>
        <taxon>Alphaproteobacteria</taxon>
        <taxon>Sphingomonadales</taxon>
        <taxon>Rhizorhabdaceae</taxon>
        <taxon>Edaphosphingomonas</taxon>
    </lineage>
</organism>